<evidence type="ECO:0000313" key="3">
    <source>
        <dbReference type="EMBL" id="PON29320.1"/>
    </source>
</evidence>
<gene>
    <name evidence="3" type="ORF">TGAM01_v201569</name>
</gene>
<sequence>MEEASVSDEAAAQVGSESLYAIQPIPGKGLGLIATKDIPKGTRILSELPLFKVSPGESNRQILTDHITKALKDLDKEKQRAFLDLPNVYGLDDGPFLGITRSNAMPLGPDAPQAGLFLDAARINHSCRPNAHKSWNANIVRLTVHALCDIKQGQEITISYLEITKIYVVRQALLKRLLFDCKCELCSAPRHRRQQSDGRIHAVEMVEMGLHMYFSESLSYLPAHDYAGGLTYALGMFTELKAEGARDARFPGVYHTAFKISVKNGDKTRAKIFAERAYAARVVVEGDDSPLAVELAQFVEEPTRHPLYRPSADGKEVELPRELSASQFEKWLWKQRPDVGEEEDEDEIEESESEDEDDDDL</sequence>
<dbReference type="AlphaFoldDB" id="A0A2P4ZYG1"/>
<dbReference type="GeneID" id="29986425"/>
<dbReference type="GO" id="GO:0008168">
    <property type="term" value="F:methyltransferase activity"/>
    <property type="evidence" value="ECO:0007669"/>
    <property type="project" value="UniProtKB-KW"/>
</dbReference>
<dbReference type="InterPro" id="IPR046341">
    <property type="entry name" value="SET_dom_sf"/>
</dbReference>
<organism evidence="3 4">
    <name type="scientific">Trichoderma gamsii</name>
    <dbReference type="NCBI Taxonomy" id="398673"/>
    <lineage>
        <taxon>Eukaryota</taxon>
        <taxon>Fungi</taxon>
        <taxon>Dikarya</taxon>
        <taxon>Ascomycota</taxon>
        <taxon>Pezizomycotina</taxon>
        <taxon>Sordariomycetes</taxon>
        <taxon>Hypocreomycetidae</taxon>
        <taxon>Hypocreales</taxon>
        <taxon>Hypocreaceae</taxon>
        <taxon>Trichoderma</taxon>
    </lineage>
</organism>
<dbReference type="RefSeq" id="XP_018660373.1">
    <property type="nucleotide sequence ID" value="XM_018806342.1"/>
</dbReference>
<proteinExistence type="predicted"/>
<keyword evidence="3" id="KW-0489">Methyltransferase</keyword>
<evidence type="ECO:0000313" key="4">
    <source>
        <dbReference type="Proteomes" id="UP000054821"/>
    </source>
</evidence>
<keyword evidence="3" id="KW-0808">Transferase</keyword>
<dbReference type="Gene3D" id="2.170.270.10">
    <property type="entry name" value="SET domain"/>
    <property type="match status" value="1"/>
</dbReference>
<name>A0A2P4ZYG1_9HYPO</name>
<dbReference type="CDD" id="cd20071">
    <property type="entry name" value="SET_SMYD"/>
    <property type="match status" value="1"/>
</dbReference>
<comment type="caution">
    <text evidence="3">The sequence shown here is derived from an EMBL/GenBank/DDBJ whole genome shotgun (WGS) entry which is preliminary data.</text>
</comment>
<dbReference type="PANTHER" id="PTHR47332">
    <property type="entry name" value="SET DOMAIN-CONTAINING PROTEIN 5"/>
    <property type="match status" value="1"/>
</dbReference>
<dbReference type="PANTHER" id="PTHR47332:SF4">
    <property type="entry name" value="SET DOMAIN-CONTAINING PROTEIN 5"/>
    <property type="match status" value="1"/>
</dbReference>
<feature type="region of interest" description="Disordered" evidence="1">
    <location>
        <begin position="334"/>
        <end position="361"/>
    </location>
</feature>
<dbReference type="Pfam" id="PF00856">
    <property type="entry name" value="SET"/>
    <property type="match status" value="1"/>
</dbReference>
<keyword evidence="4" id="KW-1185">Reference proteome</keyword>
<dbReference type="Proteomes" id="UP000054821">
    <property type="component" value="Unassembled WGS sequence"/>
</dbReference>
<dbReference type="EMBL" id="JPDN02000004">
    <property type="protein sequence ID" value="PON29320.1"/>
    <property type="molecule type" value="Genomic_DNA"/>
</dbReference>
<dbReference type="InterPro" id="IPR053185">
    <property type="entry name" value="SET_domain_protein"/>
</dbReference>
<evidence type="ECO:0000259" key="2">
    <source>
        <dbReference type="PROSITE" id="PS50280"/>
    </source>
</evidence>
<dbReference type="SUPFAM" id="SSF82199">
    <property type="entry name" value="SET domain"/>
    <property type="match status" value="1"/>
</dbReference>
<accession>A0A2P4ZYG1</accession>
<feature type="domain" description="SET" evidence="2">
    <location>
        <begin position="17"/>
        <end position="161"/>
    </location>
</feature>
<dbReference type="STRING" id="398673.A0A2P4ZYG1"/>
<protein>
    <submittedName>
        <fullName evidence="3">Set-domain histone methyltransferase-6</fullName>
    </submittedName>
</protein>
<evidence type="ECO:0000256" key="1">
    <source>
        <dbReference type="SAM" id="MobiDB-lite"/>
    </source>
</evidence>
<dbReference type="GO" id="GO:0032259">
    <property type="term" value="P:methylation"/>
    <property type="evidence" value="ECO:0007669"/>
    <property type="project" value="UniProtKB-KW"/>
</dbReference>
<dbReference type="InterPro" id="IPR001214">
    <property type="entry name" value="SET_dom"/>
</dbReference>
<dbReference type="SMART" id="SM00317">
    <property type="entry name" value="SET"/>
    <property type="match status" value="1"/>
</dbReference>
<dbReference type="PROSITE" id="PS50280">
    <property type="entry name" value="SET"/>
    <property type="match status" value="1"/>
</dbReference>
<feature type="compositionally biased region" description="Acidic residues" evidence="1">
    <location>
        <begin position="340"/>
        <end position="361"/>
    </location>
</feature>
<reference evidence="3 4" key="1">
    <citation type="journal article" date="2016" name="Genome Announc.">
        <title>Draft Whole-Genome Sequence of Trichoderma gamsii T6085, a Promising Biocontrol Agent of Fusarium Head Blight on Wheat.</title>
        <authorList>
            <person name="Baroncelli R."/>
            <person name="Zapparata A."/>
            <person name="Piaggeschi G."/>
            <person name="Sarrocco S."/>
            <person name="Vannacci G."/>
        </authorList>
    </citation>
    <scope>NUCLEOTIDE SEQUENCE [LARGE SCALE GENOMIC DNA]</scope>
    <source>
        <strain evidence="3 4">T6085</strain>
    </source>
</reference>